<evidence type="ECO:0008006" key="3">
    <source>
        <dbReference type="Google" id="ProtNLM"/>
    </source>
</evidence>
<keyword evidence="2" id="KW-1185">Reference proteome</keyword>
<name>A0ABS5Z141_9ACTN</name>
<dbReference type="EMBL" id="JAHKKG010000014">
    <property type="protein sequence ID" value="MBU2669415.1"/>
    <property type="molecule type" value="Genomic_DNA"/>
</dbReference>
<protein>
    <recommendedName>
        <fullName evidence="3">DUF1963 domain-containing protein</fullName>
    </recommendedName>
</protein>
<dbReference type="Proteomes" id="UP001519654">
    <property type="component" value="Unassembled WGS sequence"/>
</dbReference>
<sequence length="220" mass="24552">MPETQADGRIYTVETLTEAPVAGDRNTIGGWPVLPGGEWPACFCGTPMVFFFQLDIPGDVPVFGGAHLLVFQCPEHDDPAFGPVQLPDRYWDAVTEPYEGRFWRFFLHTAGTPSAEADPLVDPRRLALHPAEEQVSEYGRGVAGFKVGGVPSWAQDPEHYRCSCGTDMTFLCQVPENFGFDMWPMRDRDNQAQLFLGNEVYIFACPARCHPQALWPAIQN</sequence>
<comment type="caution">
    <text evidence="1">The sequence shown here is derived from an EMBL/GenBank/DDBJ whole genome shotgun (WGS) entry which is preliminary data.</text>
</comment>
<proteinExistence type="predicted"/>
<evidence type="ECO:0000313" key="2">
    <source>
        <dbReference type="Proteomes" id="UP001519654"/>
    </source>
</evidence>
<accession>A0ABS5Z141</accession>
<evidence type="ECO:0000313" key="1">
    <source>
        <dbReference type="EMBL" id="MBU2669415.1"/>
    </source>
</evidence>
<organism evidence="1 2">
    <name type="scientific">Paractinoplanes bogorensis</name>
    <dbReference type="NCBI Taxonomy" id="1610840"/>
    <lineage>
        <taxon>Bacteria</taxon>
        <taxon>Bacillati</taxon>
        <taxon>Actinomycetota</taxon>
        <taxon>Actinomycetes</taxon>
        <taxon>Micromonosporales</taxon>
        <taxon>Micromonosporaceae</taxon>
        <taxon>Paractinoplanes</taxon>
    </lineage>
</organism>
<reference evidence="1 2" key="1">
    <citation type="submission" date="2021-06" db="EMBL/GenBank/DDBJ databases">
        <title>Actinoplanes lichenicola sp. nov., and Actinoplanes ovalisporus sp. nov., isolated from lichen in Thailand.</title>
        <authorList>
            <person name="Saeng-In P."/>
            <person name="Kanchanasin P."/>
            <person name="Yuki M."/>
            <person name="Kudo T."/>
            <person name="Ohkuma M."/>
            <person name="Phongsopitanun W."/>
            <person name="Tanasupawat S."/>
        </authorList>
    </citation>
    <scope>NUCLEOTIDE SEQUENCE [LARGE SCALE GENOMIC DNA]</scope>
    <source>
        <strain evidence="1 2">NBRC 110975</strain>
    </source>
</reference>
<gene>
    <name evidence="1" type="ORF">KOI35_38475</name>
</gene>
<dbReference type="RefSeq" id="WP_215793987.1">
    <property type="nucleotide sequence ID" value="NZ_JAHKKG010000014.1"/>
</dbReference>